<name>A0ABR7AXI8_9PSED</name>
<reference evidence="1 2" key="1">
    <citation type="submission" date="2020-08" db="EMBL/GenBank/DDBJ databases">
        <title>Putative novel bacterial strains isolated from necrotic wheat leaf tissues caused by Xanthomonas translucens.</title>
        <authorList>
            <person name="Tambong J.T."/>
        </authorList>
    </citation>
    <scope>NUCLEOTIDE SEQUENCE [LARGE SCALE GENOMIC DNA]</scope>
    <source>
        <strain evidence="1 2">DOAB 1069</strain>
    </source>
</reference>
<evidence type="ECO:0000313" key="1">
    <source>
        <dbReference type="EMBL" id="MBC3949638.1"/>
    </source>
</evidence>
<dbReference type="InterPro" id="IPR029060">
    <property type="entry name" value="PIN-like_dom_sf"/>
</dbReference>
<gene>
    <name evidence="1" type="ORF">H8S59_07655</name>
</gene>
<protein>
    <recommendedName>
        <fullName evidence="3">PIN domain-containing protein</fullName>
    </recommendedName>
</protein>
<accession>A0ABR7AXI8</accession>
<evidence type="ECO:0000313" key="2">
    <source>
        <dbReference type="Proteomes" id="UP000651852"/>
    </source>
</evidence>
<keyword evidence="2" id="KW-1185">Reference proteome</keyword>
<organism evidence="1 2">
    <name type="scientific">Pseudomonas folii</name>
    <dbReference type="NCBI Taxonomy" id="2762593"/>
    <lineage>
        <taxon>Bacteria</taxon>
        <taxon>Pseudomonadati</taxon>
        <taxon>Pseudomonadota</taxon>
        <taxon>Gammaproteobacteria</taxon>
        <taxon>Pseudomonadales</taxon>
        <taxon>Pseudomonadaceae</taxon>
        <taxon>Pseudomonas</taxon>
    </lineage>
</organism>
<proteinExistence type="predicted"/>
<dbReference type="SUPFAM" id="SSF88723">
    <property type="entry name" value="PIN domain-like"/>
    <property type="match status" value="1"/>
</dbReference>
<comment type="caution">
    <text evidence="1">The sequence shown here is derived from an EMBL/GenBank/DDBJ whole genome shotgun (WGS) entry which is preliminary data.</text>
</comment>
<evidence type="ECO:0008006" key="3">
    <source>
        <dbReference type="Google" id="ProtNLM"/>
    </source>
</evidence>
<dbReference type="EMBL" id="JACONW010000024">
    <property type="protein sequence ID" value="MBC3949638.1"/>
    <property type="molecule type" value="Genomic_DNA"/>
</dbReference>
<dbReference type="Proteomes" id="UP000651852">
    <property type="component" value="Unassembled WGS sequence"/>
</dbReference>
<sequence length="200" mass="22504">MKAASTLVLLDTNAYLRLAKRVRPMLGIEFGQKKYVLTILKDVEDEVHRSGALMFKFPWFDADDLASERYAKRVRLSADEKAQLGAAQSVLHGWVLGNTKVYVTGGRSPPSPIDCRVLAFGQIREAIVVTDDLGMHRLAEDFAIPIWHGHELLKKMLTAKLITNEQVKEIFEALELNGDLTATWRLAKHTAFVKLFGKNE</sequence>